<keyword evidence="2" id="KW-1185">Reference proteome</keyword>
<comment type="caution">
    <text evidence="1">The sequence shown here is derived from an EMBL/GenBank/DDBJ whole genome shotgun (WGS) entry which is preliminary data.</text>
</comment>
<proteinExistence type="predicted"/>
<accession>A0A8T0F6L8</accession>
<name>A0A8T0F6L8_ARGBR</name>
<dbReference type="EMBL" id="JABXBU010000030">
    <property type="protein sequence ID" value="KAF8785875.1"/>
    <property type="molecule type" value="Genomic_DNA"/>
</dbReference>
<dbReference type="Proteomes" id="UP000807504">
    <property type="component" value="Unassembled WGS sequence"/>
</dbReference>
<protein>
    <submittedName>
        <fullName evidence="1">Uncharacterized protein</fullName>
    </submittedName>
</protein>
<dbReference type="AlphaFoldDB" id="A0A8T0F6L8"/>
<reference evidence="1" key="1">
    <citation type="journal article" date="2020" name="bioRxiv">
        <title>Chromosome-level reference genome of the European wasp spider Argiope bruennichi: a resource for studies on range expansion and evolutionary adaptation.</title>
        <authorList>
            <person name="Sheffer M.M."/>
            <person name="Hoppe A."/>
            <person name="Krehenwinkel H."/>
            <person name="Uhl G."/>
            <person name="Kuss A.W."/>
            <person name="Jensen L."/>
            <person name="Jensen C."/>
            <person name="Gillespie R.G."/>
            <person name="Hoff K.J."/>
            <person name="Prost S."/>
        </authorList>
    </citation>
    <scope>NUCLEOTIDE SEQUENCE</scope>
</reference>
<organism evidence="1 2">
    <name type="scientific">Argiope bruennichi</name>
    <name type="common">Wasp spider</name>
    <name type="synonym">Aranea bruennichi</name>
    <dbReference type="NCBI Taxonomy" id="94029"/>
    <lineage>
        <taxon>Eukaryota</taxon>
        <taxon>Metazoa</taxon>
        <taxon>Ecdysozoa</taxon>
        <taxon>Arthropoda</taxon>
        <taxon>Chelicerata</taxon>
        <taxon>Arachnida</taxon>
        <taxon>Araneae</taxon>
        <taxon>Araneomorphae</taxon>
        <taxon>Entelegynae</taxon>
        <taxon>Araneoidea</taxon>
        <taxon>Araneidae</taxon>
        <taxon>Argiope</taxon>
    </lineage>
</organism>
<evidence type="ECO:0000313" key="2">
    <source>
        <dbReference type="Proteomes" id="UP000807504"/>
    </source>
</evidence>
<sequence>MESQRMKPYETLQEYFLAMRDLAHKGSLDESSLIDNVINGIPDSSNNKIILYGCKSISEFKDKLKIYEKLFNASKRIRHGGDRKFDPLLTPITQQNLIENVPHNQFASPVV</sequence>
<reference evidence="1" key="2">
    <citation type="submission" date="2020-06" db="EMBL/GenBank/DDBJ databases">
        <authorList>
            <person name="Sheffer M."/>
        </authorList>
    </citation>
    <scope>NUCLEOTIDE SEQUENCE</scope>
</reference>
<gene>
    <name evidence="1" type="ORF">HNY73_011372</name>
</gene>
<evidence type="ECO:0000313" key="1">
    <source>
        <dbReference type="EMBL" id="KAF8785875.1"/>
    </source>
</evidence>